<proteinExistence type="predicted"/>
<dbReference type="InterPro" id="IPR050405">
    <property type="entry name" value="Intermediate_filament"/>
</dbReference>
<evidence type="ECO:0000256" key="1">
    <source>
        <dbReference type="ARBA" id="ARBA00022754"/>
    </source>
</evidence>
<reference evidence="6" key="3">
    <citation type="submission" date="2025-08" db="UniProtKB">
        <authorList>
            <consortium name="Ensembl"/>
        </authorList>
    </citation>
    <scope>IDENTIFICATION</scope>
    <source>
        <strain evidence="6">HSOK</strain>
    </source>
</reference>
<keyword evidence="1" id="KW-0403">Intermediate filament</keyword>
<dbReference type="Pfam" id="PF00038">
    <property type="entry name" value="Filament"/>
    <property type="match status" value="1"/>
</dbReference>
<evidence type="ECO:0000259" key="5">
    <source>
        <dbReference type="PROSITE" id="PS51842"/>
    </source>
</evidence>
<feature type="region of interest" description="Disordered" evidence="4">
    <location>
        <begin position="28"/>
        <end position="49"/>
    </location>
</feature>
<name>A0A3P9J921_ORYLA</name>
<dbReference type="Ensembl" id="ENSORLT00015017446.1">
    <property type="protein sequence ID" value="ENSORLP00015028790.1"/>
    <property type="gene ID" value="ENSORLG00015011606.1"/>
</dbReference>
<dbReference type="InterPro" id="IPR039008">
    <property type="entry name" value="IF_rod_dom"/>
</dbReference>
<feature type="compositionally biased region" description="Basic and acidic residues" evidence="4">
    <location>
        <begin position="600"/>
        <end position="618"/>
    </location>
</feature>
<dbReference type="PANTHER" id="PTHR45652:SF10">
    <property type="entry name" value="NEUROFILAMENT MEDIUM POLYPEPTIDE ISOFORM X1"/>
    <property type="match status" value="1"/>
</dbReference>
<feature type="compositionally biased region" description="Basic and acidic residues" evidence="4">
    <location>
        <begin position="506"/>
        <end position="529"/>
    </location>
</feature>
<feature type="domain" description="IF rod" evidence="5">
    <location>
        <begin position="71"/>
        <end position="381"/>
    </location>
</feature>
<evidence type="ECO:0000313" key="6">
    <source>
        <dbReference type="Ensembl" id="ENSORLP00015028790.1"/>
    </source>
</evidence>
<feature type="region of interest" description="Disordered" evidence="4">
    <location>
        <begin position="567"/>
        <end position="747"/>
    </location>
</feature>
<feature type="compositionally biased region" description="Basic and acidic residues" evidence="4">
    <location>
        <begin position="720"/>
        <end position="730"/>
    </location>
</feature>
<feature type="compositionally biased region" description="Basic and acidic residues" evidence="4">
    <location>
        <begin position="578"/>
        <end position="593"/>
    </location>
</feature>
<evidence type="ECO:0000256" key="3">
    <source>
        <dbReference type="SAM" id="Coils"/>
    </source>
</evidence>
<accession>A0A3P9J921</accession>
<feature type="compositionally biased region" description="Polar residues" evidence="4">
    <location>
        <begin position="732"/>
        <end position="747"/>
    </location>
</feature>
<reference evidence="6 7" key="2">
    <citation type="submission" date="2017-04" db="EMBL/GenBank/DDBJ databases">
        <title>CpG methylation of centromeres and impact of large insertions on vertebrate speciation.</title>
        <authorList>
            <person name="Ichikawa K."/>
            <person name="Yoshimura J."/>
            <person name="Morishita S."/>
        </authorList>
    </citation>
    <scope>NUCLEOTIDE SEQUENCE</scope>
    <source>
        <strain evidence="6 7">HSOK</strain>
    </source>
</reference>
<dbReference type="Gene3D" id="1.20.5.500">
    <property type="entry name" value="Single helix bin"/>
    <property type="match status" value="1"/>
</dbReference>
<feature type="coiled-coil region" evidence="3">
    <location>
        <begin position="82"/>
        <end position="158"/>
    </location>
</feature>
<feature type="region of interest" description="Disordered" evidence="4">
    <location>
        <begin position="432"/>
        <end position="542"/>
    </location>
</feature>
<dbReference type="AlphaFoldDB" id="A0A3P9J921"/>
<reference evidence="6" key="4">
    <citation type="submission" date="2025-09" db="UniProtKB">
        <authorList>
            <consortium name="Ensembl"/>
        </authorList>
    </citation>
    <scope>IDENTIFICATION</scope>
    <source>
        <strain evidence="6">HSOK</strain>
    </source>
</reference>
<feature type="compositionally biased region" description="Basic and acidic residues" evidence="4">
    <location>
        <begin position="662"/>
        <end position="701"/>
    </location>
</feature>
<dbReference type="Gene3D" id="1.20.5.1160">
    <property type="entry name" value="Vasodilator-stimulated phosphoprotein"/>
    <property type="match status" value="1"/>
</dbReference>
<dbReference type="Proteomes" id="UP000265200">
    <property type="component" value="Chromosome 15"/>
</dbReference>
<dbReference type="PROSITE" id="PS51842">
    <property type="entry name" value="IF_ROD_2"/>
    <property type="match status" value="1"/>
</dbReference>
<evidence type="ECO:0000256" key="4">
    <source>
        <dbReference type="SAM" id="MobiDB-lite"/>
    </source>
</evidence>
<evidence type="ECO:0000313" key="7">
    <source>
        <dbReference type="Proteomes" id="UP000265200"/>
    </source>
</evidence>
<protein>
    <recommendedName>
        <fullName evidence="5">IF rod domain-containing protein</fullName>
    </recommendedName>
</protein>
<feature type="compositionally biased region" description="Basic and acidic residues" evidence="4">
    <location>
        <begin position="446"/>
        <end position="478"/>
    </location>
</feature>
<reference key="1">
    <citation type="journal article" date="2007" name="Nature">
        <title>The medaka draft genome and insights into vertebrate genome evolution.</title>
        <authorList>
            <person name="Kasahara M."/>
            <person name="Naruse K."/>
            <person name="Sasaki S."/>
            <person name="Nakatani Y."/>
            <person name="Qu W."/>
            <person name="Ahsan B."/>
            <person name="Yamada T."/>
            <person name="Nagayasu Y."/>
            <person name="Doi K."/>
            <person name="Kasai Y."/>
            <person name="Jindo T."/>
            <person name="Kobayashi D."/>
            <person name="Shimada A."/>
            <person name="Toyoda A."/>
            <person name="Kuroki Y."/>
            <person name="Fujiyama A."/>
            <person name="Sasaki T."/>
            <person name="Shimizu A."/>
            <person name="Asakawa S."/>
            <person name="Shimizu N."/>
            <person name="Hashimoto S."/>
            <person name="Yang J."/>
            <person name="Lee Y."/>
            <person name="Matsushima K."/>
            <person name="Sugano S."/>
            <person name="Sakaizumi M."/>
            <person name="Narita T."/>
            <person name="Ohishi K."/>
            <person name="Haga S."/>
            <person name="Ohta F."/>
            <person name="Nomoto H."/>
            <person name="Nogata K."/>
            <person name="Morishita T."/>
            <person name="Endo T."/>
            <person name="Shin-I T."/>
            <person name="Takeda H."/>
            <person name="Morishita S."/>
            <person name="Kohara Y."/>
        </authorList>
    </citation>
    <scope>NUCLEOTIDE SEQUENCE [LARGE SCALE GENOMIC DNA]</scope>
    <source>
        <strain>Hd-rR</strain>
    </source>
</reference>
<dbReference type="SUPFAM" id="SSF64593">
    <property type="entry name" value="Intermediate filament protein, coiled coil region"/>
    <property type="match status" value="2"/>
</dbReference>
<feature type="compositionally biased region" description="Acidic residues" evidence="4">
    <location>
        <begin position="434"/>
        <end position="445"/>
    </location>
</feature>
<organism evidence="6 7">
    <name type="scientific">Oryzias latipes</name>
    <name type="common">Japanese rice fish</name>
    <name type="synonym">Japanese killifish</name>
    <dbReference type="NCBI Taxonomy" id="8090"/>
    <lineage>
        <taxon>Eukaryota</taxon>
        <taxon>Metazoa</taxon>
        <taxon>Chordata</taxon>
        <taxon>Craniata</taxon>
        <taxon>Vertebrata</taxon>
        <taxon>Euteleostomi</taxon>
        <taxon>Actinopterygii</taxon>
        <taxon>Neopterygii</taxon>
        <taxon>Teleostei</taxon>
        <taxon>Neoteleostei</taxon>
        <taxon>Acanthomorphata</taxon>
        <taxon>Ovalentaria</taxon>
        <taxon>Atherinomorphae</taxon>
        <taxon>Beloniformes</taxon>
        <taxon>Adrianichthyidae</taxon>
        <taxon>Oryziinae</taxon>
        <taxon>Oryzias</taxon>
    </lineage>
</organism>
<dbReference type="PANTHER" id="PTHR45652">
    <property type="entry name" value="GLIAL FIBRILLARY ACIDIC PROTEIN"/>
    <property type="match status" value="1"/>
</dbReference>
<sequence length="747" mass="84876">MSTLSRSVPHIESRGCSMDKRFEIPRVSAPSVHARQKPRPSWVDPSDPSSALRSVEMMMPRSASAFGRFDEKEHMLGLNDRLARFIEKVHQLERHNQLLEREIGEIRGKANPASCLEEQYGPELKRLRQMVQDITQQKNQIEIEYQTLEEELFRMRGQHEKETQSRIDAESNISVLKKEINDAYQAKLQLDKQAQSLADEIHLLKNEHEVEVSEMLEQIQRDAQGNAHEFGHPGVTAALRDIRAQLEGHAMPDVQQMGENFRSQFAKLTEAAEAKRDALKATQQEIQEYRRRLQAKSVELDYAKGTKEALEKQLHDVEDRHKEELIHYQNTIKELENELISCKFDMSGYLREYQDLLNVKMALDVEILSYRKLLCAEEARLSSVSDTPISFPHIYHQSPVYTLPCFSLPGGRRGEPQYKFVEEIITETTREIEMTEFEDVGSEEAEVGKDERGCLKREKGSGEEENNHKDSGEGERNQVSDSLQKQVVPTEGDGDQVGDADLPSEMPKDEKSPKMKEESNGTEVNEAKMKTSSNEIFSEENNKNLKEKLVEEIMVTDQRDLCVKMSNLKSDVPLDAEIPSKSDDEKGPAEKKGSFSVQDKTSDKTQEADGGDKMKQQEIVESAQKTTDELKIFPEVAGLAQQARESPEGASDSDLKEEDDSDLKGISKTDKINGHKEKQPKNVQDLRDERDSSLQSVKKEVMDEEGQQPHAGDETSSTQSERKDGSDRPKKSNGQQQNSESNFSRKK</sequence>
<dbReference type="GO" id="GO:0005882">
    <property type="term" value="C:intermediate filament"/>
    <property type="evidence" value="ECO:0007669"/>
    <property type="project" value="UniProtKB-KW"/>
</dbReference>
<evidence type="ECO:0000256" key="2">
    <source>
        <dbReference type="ARBA" id="ARBA00023054"/>
    </source>
</evidence>
<keyword evidence="2 3" id="KW-0175">Coiled coil</keyword>
<dbReference type="SMART" id="SM01391">
    <property type="entry name" value="Filament"/>
    <property type="match status" value="1"/>
</dbReference>
<feature type="coiled-coil region" evidence="3">
    <location>
        <begin position="265"/>
        <end position="338"/>
    </location>
</feature>
<dbReference type="FunFam" id="1.20.5.170:FF:000002">
    <property type="entry name" value="Type I keratin KA11"/>
    <property type="match status" value="1"/>
</dbReference>
<dbReference type="Gene3D" id="1.20.5.170">
    <property type="match status" value="1"/>
</dbReference>